<dbReference type="EMBL" id="JACJQY010000015">
    <property type="protein sequence ID" value="MBD2317436.1"/>
    <property type="molecule type" value="Genomic_DNA"/>
</dbReference>
<evidence type="ECO:0000313" key="1">
    <source>
        <dbReference type="EMBL" id="MBD2317436.1"/>
    </source>
</evidence>
<reference evidence="1 2" key="1">
    <citation type="journal article" date="2020" name="ISME J.">
        <title>Comparative genomics reveals insights into cyanobacterial evolution and habitat adaptation.</title>
        <authorList>
            <person name="Chen M.Y."/>
            <person name="Teng W.K."/>
            <person name="Zhao L."/>
            <person name="Hu C.X."/>
            <person name="Zhou Y.K."/>
            <person name="Han B.P."/>
            <person name="Song L.R."/>
            <person name="Shu W.S."/>
        </authorList>
    </citation>
    <scope>NUCLEOTIDE SEQUENCE [LARGE SCALE GENOMIC DNA]</scope>
    <source>
        <strain evidence="1 2">FACHB-1050</strain>
    </source>
</reference>
<sequence length="120" mass="14051">MSNDESSITIQFTDVFKRQVRDLAKRYRKIKLDIQPIFEKLKNGELIGEQIQKTSYTVFKVRVKNSDIQKGKSGGYRVIYYVKSSTNILCILIYSKSKKDNVTATEIKKVIQEFYDEQLQ</sequence>
<accession>A0ABR8CAQ2</accession>
<dbReference type="PIRSF" id="PIRSF039032">
    <property type="entry name" value="HigB-2"/>
    <property type="match status" value="1"/>
</dbReference>
<comment type="caution">
    <text evidence="1">The sequence shown here is derived from an EMBL/GenBank/DDBJ whole genome shotgun (WGS) entry which is preliminary data.</text>
</comment>
<protein>
    <submittedName>
        <fullName evidence="1">Type II toxin-antitoxin system RelE/ParE family toxin</fullName>
    </submittedName>
</protein>
<proteinExistence type="predicted"/>
<gene>
    <name evidence="1" type="ORF">H6G05_11345</name>
</gene>
<dbReference type="Proteomes" id="UP000618445">
    <property type="component" value="Unassembled WGS sequence"/>
</dbReference>
<name>A0ABR8CAQ2_9CYAN</name>
<organism evidence="1 2">
    <name type="scientific">Phormidium tenue FACHB-1050</name>
    <dbReference type="NCBI Taxonomy" id="2692857"/>
    <lineage>
        <taxon>Bacteria</taxon>
        <taxon>Bacillati</taxon>
        <taxon>Cyanobacteriota</taxon>
        <taxon>Cyanophyceae</taxon>
        <taxon>Oscillatoriophycideae</taxon>
        <taxon>Oscillatoriales</taxon>
        <taxon>Oscillatoriaceae</taxon>
        <taxon>Phormidium</taxon>
    </lineage>
</organism>
<dbReference type="Pfam" id="PF06296">
    <property type="entry name" value="RelE"/>
    <property type="match status" value="1"/>
</dbReference>
<dbReference type="InterPro" id="IPR009387">
    <property type="entry name" value="HigB-2"/>
</dbReference>
<dbReference type="RefSeq" id="WP_190578279.1">
    <property type="nucleotide sequence ID" value="NZ_CAWPQU010000007.1"/>
</dbReference>
<evidence type="ECO:0000313" key="2">
    <source>
        <dbReference type="Proteomes" id="UP000618445"/>
    </source>
</evidence>
<keyword evidence="2" id="KW-1185">Reference proteome</keyword>